<keyword evidence="4" id="KW-0694">RNA-binding</keyword>
<evidence type="ECO:0000256" key="4">
    <source>
        <dbReference type="ARBA" id="ARBA00022884"/>
    </source>
</evidence>
<keyword evidence="5" id="KW-0010">Activator</keyword>
<dbReference type="InterPro" id="IPR003751">
    <property type="entry name" value="CsrA"/>
</dbReference>
<evidence type="ECO:0000313" key="7">
    <source>
        <dbReference type="Proteomes" id="UP001163739"/>
    </source>
</evidence>
<dbReference type="Pfam" id="PF02599">
    <property type="entry name" value="CsrA"/>
    <property type="match status" value="1"/>
</dbReference>
<dbReference type="Proteomes" id="UP001163739">
    <property type="component" value="Chromosome"/>
</dbReference>
<dbReference type="SUPFAM" id="SSF117130">
    <property type="entry name" value="CsrA-like"/>
    <property type="match status" value="1"/>
</dbReference>
<proteinExistence type="predicted"/>
<gene>
    <name evidence="6" type="ORF">NKI27_05605</name>
</gene>
<keyword evidence="7" id="KW-1185">Reference proteome</keyword>
<dbReference type="EMBL" id="CP100390">
    <property type="protein sequence ID" value="UZE97224.1"/>
    <property type="molecule type" value="Genomic_DNA"/>
</dbReference>
<keyword evidence="3" id="KW-0810">Translation regulation</keyword>
<protein>
    <submittedName>
        <fullName evidence="6">Carbon storage regulator</fullName>
    </submittedName>
</protein>
<evidence type="ECO:0000256" key="3">
    <source>
        <dbReference type="ARBA" id="ARBA00022845"/>
    </source>
</evidence>
<keyword evidence="1" id="KW-0963">Cytoplasm</keyword>
<dbReference type="PANTHER" id="PTHR34984:SF1">
    <property type="entry name" value="CARBON STORAGE REGULATOR"/>
    <property type="match status" value="1"/>
</dbReference>
<evidence type="ECO:0000313" key="6">
    <source>
        <dbReference type="EMBL" id="UZE97224.1"/>
    </source>
</evidence>
<sequence length="62" mass="6995">MGNGYLALTRREGEKLFFFIEDSNGTITKIRIDLNEITGNQVKIGIDAPKTVQIIRDELLSK</sequence>
<accession>A0ABY6N5D6</accession>
<dbReference type="RefSeq" id="WP_265048703.1">
    <property type="nucleotide sequence ID" value="NZ_CP100390.1"/>
</dbReference>
<evidence type="ECO:0000256" key="5">
    <source>
        <dbReference type="ARBA" id="ARBA00023159"/>
    </source>
</evidence>
<evidence type="ECO:0000256" key="2">
    <source>
        <dbReference type="ARBA" id="ARBA00022491"/>
    </source>
</evidence>
<dbReference type="InterPro" id="IPR036107">
    <property type="entry name" value="CsrA_sf"/>
</dbReference>
<evidence type="ECO:0000256" key="1">
    <source>
        <dbReference type="ARBA" id="ARBA00022490"/>
    </source>
</evidence>
<name>A0ABY6N5D6_9ALTE</name>
<dbReference type="Gene3D" id="2.60.40.4380">
    <property type="entry name" value="Translational regulator CsrA"/>
    <property type="match status" value="1"/>
</dbReference>
<organism evidence="6 7">
    <name type="scientific">Alkalimarinus alittae</name>
    <dbReference type="NCBI Taxonomy" id="2961619"/>
    <lineage>
        <taxon>Bacteria</taxon>
        <taxon>Pseudomonadati</taxon>
        <taxon>Pseudomonadota</taxon>
        <taxon>Gammaproteobacteria</taxon>
        <taxon>Alteromonadales</taxon>
        <taxon>Alteromonadaceae</taxon>
        <taxon>Alkalimarinus</taxon>
    </lineage>
</organism>
<keyword evidence="2" id="KW-0678">Repressor</keyword>
<reference evidence="6" key="1">
    <citation type="submission" date="2022-06" db="EMBL/GenBank/DDBJ databases">
        <title>Alkalimarinus sp. nov., isolated from gut of a Alitta virens.</title>
        <authorList>
            <person name="Yang A.I."/>
            <person name="Shin N.-R."/>
        </authorList>
    </citation>
    <scope>NUCLEOTIDE SEQUENCE</scope>
    <source>
        <strain evidence="6">A2M4</strain>
    </source>
</reference>
<dbReference type="PANTHER" id="PTHR34984">
    <property type="entry name" value="CARBON STORAGE REGULATOR"/>
    <property type="match status" value="1"/>
</dbReference>